<dbReference type="EMBL" id="BPLQ01000062">
    <property type="protein sequence ID" value="GIX67102.1"/>
    <property type="molecule type" value="Genomic_DNA"/>
</dbReference>
<protein>
    <submittedName>
        <fullName evidence="2">Uncharacterized protein</fullName>
    </submittedName>
</protein>
<dbReference type="Proteomes" id="UP001054837">
    <property type="component" value="Unassembled WGS sequence"/>
</dbReference>
<evidence type="ECO:0000256" key="1">
    <source>
        <dbReference type="SAM" id="MobiDB-lite"/>
    </source>
</evidence>
<organism evidence="2 3">
    <name type="scientific">Caerostris darwini</name>
    <dbReference type="NCBI Taxonomy" id="1538125"/>
    <lineage>
        <taxon>Eukaryota</taxon>
        <taxon>Metazoa</taxon>
        <taxon>Ecdysozoa</taxon>
        <taxon>Arthropoda</taxon>
        <taxon>Chelicerata</taxon>
        <taxon>Arachnida</taxon>
        <taxon>Araneae</taxon>
        <taxon>Araneomorphae</taxon>
        <taxon>Entelegynae</taxon>
        <taxon>Araneoidea</taxon>
        <taxon>Araneidae</taxon>
        <taxon>Caerostris</taxon>
    </lineage>
</organism>
<comment type="caution">
    <text evidence="2">The sequence shown here is derived from an EMBL/GenBank/DDBJ whole genome shotgun (WGS) entry which is preliminary data.</text>
</comment>
<accession>A0AAV4M3S4</accession>
<dbReference type="AlphaFoldDB" id="A0AAV4M3S4"/>
<reference evidence="2 3" key="1">
    <citation type="submission" date="2021-06" db="EMBL/GenBank/DDBJ databases">
        <title>Caerostris darwini draft genome.</title>
        <authorList>
            <person name="Kono N."/>
            <person name="Arakawa K."/>
        </authorList>
    </citation>
    <scope>NUCLEOTIDE SEQUENCE [LARGE SCALE GENOMIC DNA]</scope>
</reference>
<gene>
    <name evidence="2" type="ORF">CDAR_385561</name>
</gene>
<evidence type="ECO:0000313" key="3">
    <source>
        <dbReference type="Proteomes" id="UP001054837"/>
    </source>
</evidence>
<name>A0AAV4M3S4_9ARAC</name>
<evidence type="ECO:0000313" key="2">
    <source>
        <dbReference type="EMBL" id="GIX67102.1"/>
    </source>
</evidence>
<proteinExistence type="predicted"/>
<feature type="compositionally biased region" description="Polar residues" evidence="1">
    <location>
        <begin position="1"/>
        <end position="10"/>
    </location>
</feature>
<sequence>MRPVSSQEGPSQVKDRGHRTWQGTVPEDFRSWNAKRPHIFPRQKKGLPRQKAPSHWSCDLFGATGNNVALQKFAGDFLFLSLPLISSLPEECSANCNRDWVGSRSRVHVPAGSDLVSDRVTCPKEG</sequence>
<feature type="region of interest" description="Disordered" evidence="1">
    <location>
        <begin position="1"/>
        <end position="27"/>
    </location>
</feature>
<keyword evidence="3" id="KW-1185">Reference proteome</keyword>